<dbReference type="InterPro" id="IPR000340">
    <property type="entry name" value="Dual-sp_phosphatase_cat-dom"/>
</dbReference>
<dbReference type="PANTHER" id="PTHR12305:SF81">
    <property type="entry name" value="PHOSPHATIDYLINOSITOL 3,4,5-TRISPHOSPHATE 3-PHOSPHATASE AND DUAL-SPECIFICITY PROTEIN PHOSPHATASE PTEN"/>
    <property type="match status" value="1"/>
</dbReference>
<dbReference type="InterPro" id="IPR000387">
    <property type="entry name" value="Tyr_Pase_dom"/>
</dbReference>
<dbReference type="InterPro" id="IPR029021">
    <property type="entry name" value="Prot-tyrosine_phosphatase-like"/>
</dbReference>
<dbReference type="EC" id="3.1.3.67" evidence="1"/>
<dbReference type="Gene3D" id="3.90.190.10">
    <property type="entry name" value="Protein tyrosine phosphatase superfamily"/>
    <property type="match status" value="1"/>
</dbReference>
<proteinExistence type="predicted"/>
<feature type="domain" description="Phosphatase tensin-type" evidence="4">
    <location>
        <begin position="15"/>
        <end position="189"/>
    </location>
</feature>
<dbReference type="PROSITE" id="PS50056">
    <property type="entry name" value="TYR_PHOSPHATASE_2"/>
    <property type="match status" value="1"/>
</dbReference>
<evidence type="ECO:0000256" key="1">
    <source>
        <dbReference type="ARBA" id="ARBA00013015"/>
    </source>
</evidence>
<evidence type="ECO:0000259" key="3">
    <source>
        <dbReference type="PROSITE" id="PS50056"/>
    </source>
</evidence>
<evidence type="ECO:0000313" key="5">
    <source>
        <dbReference type="EMBL" id="CAK7919267.1"/>
    </source>
</evidence>
<evidence type="ECO:0000313" key="6">
    <source>
        <dbReference type="Proteomes" id="UP001497600"/>
    </source>
</evidence>
<sequence length="336" mass="38685">MKFIRSIVASPKNSIYEPSLNIELDLSYITQRVIVCSGPVTGLFRSIYRYPIQNFIKFLNFNHDGGWHLWNFRGEDPGYTSEDVSGKVTFMPFPDHQPPTLEIISESIHGISEFLHENDKNVVVLHCKAGKGRSGTICCAYLMSEEEIDVDTAIKWYTKKRMREYAGDGVSIKSQIRYLNYWSQCLEFPKLLNDSITQKFIVKRIQFIGVAPSLLSSVHKLKFSLNGYRKLSTNKYGVEIINLFTPTISEFHRKGDSIYVIPYKYSLEVSSDIQLSVPEYGYAWVNLTCEAFSQPVGKKTTTIKLSWDDVDGYNGTQQKGYRLFDCLEIECYYNYK</sequence>
<dbReference type="InterPro" id="IPR003595">
    <property type="entry name" value="Tyr_Pase_cat"/>
</dbReference>
<dbReference type="SUPFAM" id="SSF52799">
    <property type="entry name" value="(Phosphotyrosine protein) phosphatases II"/>
    <property type="match status" value="1"/>
</dbReference>
<evidence type="ECO:0000259" key="4">
    <source>
        <dbReference type="PROSITE" id="PS51181"/>
    </source>
</evidence>
<name>A0ABP0EM60_9ASCO</name>
<dbReference type="Pfam" id="PF00782">
    <property type="entry name" value="DSPc"/>
    <property type="match status" value="1"/>
</dbReference>
<dbReference type="InterPro" id="IPR029023">
    <property type="entry name" value="Tensin_phosphatase"/>
</dbReference>
<dbReference type="PROSITE" id="PS00383">
    <property type="entry name" value="TYR_PHOSPHATASE_1"/>
    <property type="match status" value="1"/>
</dbReference>
<dbReference type="Proteomes" id="UP001497600">
    <property type="component" value="Chromosome G"/>
</dbReference>
<gene>
    <name evidence="5" type="ORF">CAAN4_G17172</name>
</gene>
<keyword evidence="6" id="KW-1185">Reference proteome</keyword>
<keyword evidence="2" id="KW-0378">Hydrolase</keyword>
<dbReference type="CDD" id="cd14497">
    <property type="entry name" value="PTP_PTEN-like"/>
    <property type="match status" value="1"/>
</dbReference>
<reference evidence="5 6" key="1">
    <citation type="submission" date="2024-01" db="EMBL/GenBank/DDBJ databases">
        <authorList>
            <consortium name="Genoscope - CEA"/>
            <person name="William W."/>
        </authorList>
    </citation>
    <scope>NUCLEOTIDE SEQUENCE [LARGE SCALE GENOMIC DNA]</scope>
    <source>
        <strain evidence="5 6">29B2s-10</strain>
    </source>
</reference>
<dbReference type="InterPro" id="IPR016130">
    <property type="entry name" value="Tyr_Pase_AS"/>
</dbReference>
<dbReference type="SMART" id="SM00404">
    <property type="entry name" value="PTPc_motif"/>
    <property type="match status" value="1"/>
</dbReference>
<evidence type="ECO:0000256" key="2">
    <source>
        <dbReference type="ARBA" id="ARBA00022801"/>
    </source>
</evidence>
<accession>A0ABP0EM60</accession>
<dbReference type="PROSITE" id="PS51181">
    <property type="entry name" value="PPASE_TENSIN"/>
    <property type="match status" value="1"/>
</dbReference>
<protein>
    <recommendedName>
        <fullName evidence="1">phosphatidylinositol-3,4,5-trisphosphate 3-phosphatase</fullName>
        <ecNumber evidence="1">3.1.3.67</ecNumber>
    </recommendedName>
</protein>
<feature type="domain" description="Tyrosine specific protein phosphatases" evidence="3">
    <location>
        <begin position="102"/>
        <end position="161"/>
    </location>
</feature>
<dbReference type="PANTHER" id="PTHR12305">
    <property type="entry name" value="PHOSPHATASE WITH HOMOLOGY TO TENSIN"/>
    <property type="match status" value="1"/>
</dbReference>
<dbReference type="EMBL" id="OZ004259">
    <property type="protein sequence ID" value="CAK7919267.1"/>
    <property type="molecule type" value="Genomic_DNA"/>
</dbReference>
<dbReference type="InterPro" id="IPR051281">
    <property type="entry name" value="Dual-spec_lipid-protein_phosph"/>
</dbReference>
<organism evidence="5 6">
    <name type="scientific">[Candida] anglica</name>
    <dbReference type="NCBI Taxonomy" id="148631"/>
    <lineage>
        <taxon>Eukaryota</taxon>
        <taxon>Fungi</taxon>
        <taxon>Dikarya</taxon>
        <taxon>Ascomycota</taxon>
        <taxon>Saccharomycotina</taxon>
        <taxon>Pichiomycetes</taxon>
        <taxon>Debaryomycetaceae</taxon>
        <taxon>Kurtzmaniella</taxon>
    </lineage>
</organism>